<dbReference type="Pfam" id="PF01687">
    <property type="entry name" value="Flavokinase"/>
    <property type="match status" value="1"/>
</dbReference>
<dbReference type="Gene3D" id="2.40.30.30">
    <property type="entry name" value="Riboflavin kinase-like"/>
    <property type="match status" value="1"/>
</dbReference>
<keyword evidence="10" id="KW-0479">Metal-binding</keyword>
<keyword evidence="13" id="KW-0862">Zinc</keyword>
<protein>
    <recommendedName>
        <fullName evidence="6">Riboflavin kinase</fullName>
        <ecNumber evidence="5">2.7.1.26</ecNumber>
    </recommendedName>
    <alternativeName>
        <fullName evidence="17">ATP:riboflavin 5'-phosphotransferase</fullName>
    </alternativeName>
    <alternativeName>
        <fullName evidence="16">Flavin mononucleotide kinase 1</fullName>
    </alternativeName>
    <alternativeName>
        <fullName evidence="15">Flavokinase</fullName>
    </alternativeName>
</protein>
<evidence type="ECO:0000256" key="4">
    <source>
        <dbReference type="ARBA" id="ARBA00010108"/>
    </source>
</evidence>
<dbReference type="GO" id="GO:0046872">
    <property type="term" value="F:metal ion binding"/>
    <property type="evidence" value="ECO:0007669"/>
    <property type="project" value="UniProtKB-KW"/>
</dbReference>
<sequence>MSCSGRPLIVGSETPERPFPLFVQGTVVKGFGRGSKQLGIPTANLPSDIVEHALNDIHIGVYYGWAQVDDGEVLPMVMSLGWNPFFKNEKRSGEVHIIHKFGEDFYGQNLRIAILAYVRAEKDYESLEALVDDINMDISVAVESLKREAYVRVKDAPFFVTKAK</sequence>
<keyword evidence="14" id="KW-0067">ATP-binding</keyword>
<dbReference type="InterPro" id="IPR023465">
    <property type="entry name" value="Riboflavin_kinase_dom_sf"/>
</dbReference>
<evidence type="ECO:0000256" key="2">
    <source>
        <dbReference type="ARBA" id="ARBA00003572"/>
    </source>
</evidence>
<evidence type="ECO:0000256" key="11">
    <source>
        <dbReference type="ARBA" id="ARBA00022741"/>
    </source>
</evidence>
<keyword evidence="9 19" id="KW-0808">Transferase</keyword>
<organism evidence="19 20">
    <name type="scientific">Coemansia spiralis</name>
    <dbReference type="NCBI Taxonomy" id="417178"/>
    <lineage>
        <taxon>Eukaryota</taxon>
        <taxon>Fungi</taxon>
        <taxon>Fungi incertae sedis</taxon>
        <taxon>Zoopagomycota</taxon>
        <taxon>Kickxellomycotina</taxon>
        <taxon>Kickxellomycetes</taxon>
        <taxon>Kickxellales</taxon>
        <taxon>Kickxellaceae</taxon>
        <taxon>Coemansia</taxon>
    </lineage>
</organism>
<dbReference type="InterPro" id="IPR015865">
    <property type="entry name" value="Riboflavin_kinase_bac/euk"/>
</dbReference>
<reference evidence="19" key="1">
    <citation type="submission" date="2022-07" db="EMBL/GenBank/DDBJ databases">
        <title>Phylogenomic reconstructions and comparative analyses of Kickxellomycotina fungi.</title>
        <authorList>
            <person name="Reynolds N.K."/>
            <person name="Stajich J.E."/>
            <person name="Barry K."/>
            <person name="Grigoriev I.V."/>
            <person name="Crous P."/>
            <person name="Smith M.E."/>
        </authorList>
    </citation>
    <scope>NUCLEOTIDE SEQUENCE</scope>
    <source>
        <strain evidence="19">CBS 109367</strain>
    </source>
</reference>
<accession>A0A9W8L248</accession>
<gene>
    <name evidence="19" type="primary">FMN1</name>
    <name evidence="19" type="ORF">IWW39_006020</name>
</gene>
<dbReference type="FunFam" id="2.40.30.30:FF:000002">
    <property type="entry name" value="Riboflavin kinase, putative"/>
    <property type="match status" value="1"/>
</dbReference>
<dbReference type="EC" id="2.7.1.26" evidence="5"/>
<evidence type="ECO:0000256" key="16">
    <source>
        <dbReference type="ARBA" id="ARBA00029960"/>
    </source>
</evidence>
<dbReference type="EMBL" id="JANBTX010000424">
    <property type="protein sequence ID" value="KAJ2682393.1"/>
    <property type="molecule type" value="Genomic_DNA"/>
</dbReference>
<evidence type="ECO:0000313" key="20">
    <source>
        <dbReference type="Proteomes" id="UP001151516"/>
    </source>
</evidence>
<dbReference type="GO" id="GO:0005739">
    <property type="term" value="C:mitochondrion"/>
    <property type="evidence" value="ECO:0007669"/>
    <property type="project" value="TreeGrafter"/>
</dbReference>
<keyword evidence="7" id="KW-0285">Flavoprotein</keyword>
<dbReference type="PANTHER" id="PTHR22749:SF6">
    <property type="entry name" value="RIBOFLAVIN KINASE"/>
    <property type="match status" value="1"/>
</dbReference>
<comment type="pathway">
    <text evidence="3">Cofactor biosynthesis; FMN biosynthesis; FMN from riboflavin (ATP route): step 1/1.</text>
</comment>
<dbReference type="Proteomes" id="UP001151516">
    <property type="component" value="Unassembled WGS sequence"/>
</dbReference>
<evidence type="ECO:0000256" key="13">
    <source>
        <dbReference type="ARBA" id="ARBA00022833"/>
    </source>
</evidence>
<evidence type="ECO:0000256" key="6">
    <source>
        <dbReference type="ARBA" id="ARBA00017394"/>
    </source>
</evidence>
<evidence type="ECO:0000256" key="10">
    <source>
        <dbReference type="ARBA" id="ARBA00022723"/>
    </source>
</evidence>
<evidence type="ECO:0000313" key="19">
    <source>
        <dbReference type="EMBL" id="KAJ2682393.1"/>
    </source>
</evidence>
<keyword evidence="11" id="KW-0547">Nucleotide-binding</keyword>
<keyword evidence="20" id="KW-1185">Reference proteome</keyword>
<keyword evidence="12 19" id="KW-0418">Kinase</keyword>
<dbReference type="GO" id="GO:0008531">
    <property type="term" value="F:riboflavin kinase activity"/>
    <property type="evidence" value="ECO:0007669"/>
    <property type="project" value="UniProtKB-EC"/>
</dbReference>
<dbReference type="GO" id="GO:0009231">
    <property type="term" value="P:riboflavin biosynthetic process"/>
    <property type="evidence" value="ECO:0007669"/>
    <property type="project" value="InterPro"/>
</dbReference>
<evidence type="ECO:0000256" key="1">
    <source>
        <dbReference type="ARBA" id="ARBA00001947"/>
    </source>
</evidence>
<dbReference type="SUPFAM" id="SSF82114">
    <property type="entry name" value="Riboflavin kinase-like"/>
    <property type="match status" value="1"/>
</dbReference>
<evidence type="ECO:0000256" key="8">
    <source>
        <dbReference type="ARBA" id="ARBA00022643"/>
    </source>
</evidence>
<dbReference type="GO" id="GO:0005524">
    <property type="term" value="F:ATP binding"/>
    <property type="evidence" value="ECO:0007669"/>
    <property type="project" value="UniProtKB-KW"/>
</dbReference>
<dbReference type="PANTHER" id="PTHR22749">
    <property type="entry name" value="RIBOFLAVIN KINASE/FMN ADENYLYLTRANSFERASE"/>
    <property type="match status" value="1"/>
</dbReference>
<evidence type="ECO:0000256" key="9">
    <source>
        <dbReference type="ARBA" id="ARBA00022679"/>
    </source>
</evidence>
<evidence type="ECO:0000256" key="17">
    <source>
        <dbReference type="ARBA" id="ARBA00077632"/>
    </source>
</evidence>
<dbReference type="GO" id="GO:0009398">
    <property type="term" value="P:FMN biosynthetic process"/>
    <property type="evidence" value="ECO:0007669"/>
    <property type="project" value="TreeGrafter"/>
</dbReference>
<evidence type="ECO:0000256" key="7">
    <source>
        <dbReference type="ARBA" id="ARBA00022630"/>
    </source>
</evidence>
<evidence type="ECO:0000256" key="12">
    <source>
        <dbReference type="ARBA" id="ARBA00022777"/>
    </source>
</evidence>
<proteinExistence type="inferred from homology"/>
<name>A0A9W8L248_9FUNG</name>
<comment type="function">
    <text evidence="2">Catalyzes the phosphorylation of riboflavin (vitamin B2) to form flavin mononucleotide (FMN) coenzyme.</text>
</comment>
<dbReference type="SMART" id="SM00904">
    <property type="entry name" value="Flavokinase"/>
    <property type="match status" value="1"/>
</dbReference>
<dbReference type="InterPro" id="IPR023468">
    <property type="entry name" value="Riboflavin_kinase"/>
</dbReference>
<evidence type="ECO:0000256" key="14">
    <source>
        <dbReference type="ARBA" id="ARBA00022840"/>
    </source>
</evidence>
<evidence type="ECO:0000259" key="18">
    <source>
        <dbReference type="SMART" id="SM00904"/>
    </source>
</evidence>
<comment type="cofactor">
    <cofactor evidence="1">
        <name>Zn(2+)</name>
        <dbReference type="ChEBI" id="CHEBI:29105"/>
    </cofactor>
</comment>
<evidence type="ECO:0000256" key="3">
    <source>
        <dbReference type="ARBA" id="ARBA00005201"/>
    </source>
</evidence>
<feature type="domain" description="Riboflavin kinase" evidence="18">
    <location>
        <begin position="16"/>
        <end position="146"/>
    </location>
</feature>
<dbReference type="OrthoDB" id="276388at2759"/>
<keyword evidence="8" id="KW-0288">FMN</keyword>
<comment type="caution">
    <text evidence="19">The sequence shown here is derived from an EMBL/GenBank/DDBJ whole genome shotgun (WGS) entry which is preliminary data.</text>
</comment>
<evidence type="ECO:0000256" key="15">
    <source>
        <dbReference type="ARBA" id="ARBA00029789"/>
    </source>
</evidence>
<evidence type="ECO:0000256" key="5">
    <source>
        <dbReference type="ARBA" id="ARBA00012105"/>
    </source>
</evidence>
<comment type="similarity">
    <text evidence="4">Belongs to the flavokinase family.</text>
</comment>
<dbReference type="AlphaFoldDB" id="A0A9W8L248"/>